<comment type="subcellular location">
    <subcellularLocation>
        <location evidence="1">Nucleus</location>
    </subcellularLocation>
</comment>
<dbReference type="GeneID" id="83206228"/>
<evidence type="ECO:0000259" key="3">
    <source>
        <dbReference type="Pfam" id="PF13934"/>
    </source>
</evidence>
<sequence>MSYWADFDNIFSFNKKYHYESKTVELIVSNRRVLDNQLFADRLLGLLGIKGVTKVYPPKTNSDLRSLVDQIVSSEFDIHHKQALIYYILKDCRNAQGAAAQFANSCHFPEKYRLFIEGVWHMDRLDFRGAIEYLAEPSLIPTFPDEILYTLTLPHIPKHDDSLAIAYYLTAAPPLATEKVQRAYFETLARSGVTEAFFFTRKYDEFHRHSFFVQLIEFVLKTSPGQTRSKRAMELVGLPLDEDEEAWFQESLLRGAASHFPGAKDTLMMRCFATGKMDALAAELETLGGKKVEGLNWDDLRESVRSSGATPAQ</sequence>
<reference evidence="4" key="2">
    <citation type="journal article" date="2023" name="IMA Fungus">
        <title>Comparative genomic study of the Penicillium genus elucidates a diverse pangenome and 15 lateral gene transfer events.</title>
        <authorList>
            <person name="Petersen C."/>
            <person name="Sorensen T."/>
            <person name="Nielsen M.R."/>
            <person name="Sondergaard T.E."/>
            <person name="Sorensen J.L."/>
            <person name="Fitzpatrick D.A."/>
            <person name="Frisvad J.C."/>
            <person name="Nielsen K.L."/>
        </authorList>
    </citation>
    <scope>NUCLEOTIDE SEQUENCE</scope>
    <source>
        <strain evidence="4">IBT 19713</strain>
    </source>
</reference>
<protein>
    <recommendedName>
        <fullName evidence="3">ELYS-like domain-containing protein</fullName>
    </recommendedName>
</protein>
<comment type="caution">
    <text evidence="4">The sequence shown here is derived from an EMBL/GenBank/DDBJ whole genome shotgun (WGS) entry which is preliminary data.</text>
</comment>
<organism evidence="4 5">
    <name type="scientific">Penicillium chermesinum</name>
    <dbReference type="NCBI Taxonomy" id="63820"/>
    <lineage>
        <taxon>Eukaryota</taxon>
        <taxon>Fungi</taxon>
        <taxon>Dikarya</taxon>
        <taxon>Ascomycota</taxon>
        <taxon>Pezizomycotina</taxon>
        <taxon>Eurotiomycetes</taxon>
        <taxon>Eurotiomycetidae</taxon>
        <taxon>Eurotiales</taxon>
        <taxon>Aspergillaceae</taxon>
        <taxon>Penicillium</taxon>
    </lineage>
</organism>
<dbReference type="RefSeq" id="XP_058327255.1">
    <property type="nucleotide sequence ID" value="XM_058478925.1"/>
</dbReference>
<keyword evidence="5" id="KW-1185">Reference proteome</keyword>
<feature type="domain" description="ELYS-like" evidence="3">
    <location>
        <begin position="37"/>
        <end position="254"/>
    </location>
</feature>
<evidence type="ECO:0000313" key="5">
    <source>
        <dbReference type="Proteomes" id="UP001150941"/>
    </source>
</evidence>
<evidence type="ECO:0000256" key="2">
    <source>
        <dbReference type="ARBA" id="ARBA00023242"/>
    </source>
</evidence>
<dbReference type="OrthoDB" id="20729at2759"/>
<dbReference type="Pfam" id="PF13934">
    <property type="entry name" value="ELYS"/>
    <property type="match status" value="1"/>
</dbReference>
<keyword evidence="2" id="KW-0539">Nucleus</keyword>
<dbReference type="EMBL" id="JAPQKS010000007">
    <property type="protein sequence ID" value="KAJ5220425.1"/>
    <property type="molecule type" value="Genomic_DNA"/>
</dbReference>
<accession>A0A9W9NI70</accession>
<gene>
    <name evidence="4" type="ORF">N7468_009629</name>
</gene>
<evidence type="ECO:0000256" key="1">
    <source>
        <dbReference type="ARBA" id="ARBA00004123"/>
    </source>
</evidence>
<dbReference type="InterPro" id="IPR025151">
    <property type="entry name" value="ELYS_dom"/>
</dbReference>
<evidence type="ECO:0000313" key="4">
    <source>
        <dbReference type="EMBL" id="KAJ5220425.1"/>
    </source>
</evidence>
<dbReference type="AlphaFoldDB" id="A0A9W9NI70"/>
<dbReference type="GO" id="GO:0005634">
    <property type="term" value="C:nucleus"/>
    <property type="evidence" value="ECO:0007669"/>
    <property type="project" value="UniProtKB-SubCell"/>
</dbReference>
<reference evidence="4" key="1">
    <citation type="submission" date="2022-11" db="EMBL/GenBank/DDBJ databases">
        <authorList>
            <person name="Petersen C."/>
        </authorList>
    </citation>
    <scope>NUCLEOTIDE SEQUENCE</scope>
    <source>
        <strain evidence="4">IBT 19713</strain>
    </source>
</reference>
<dbReference type="Proteomes" id="UP001150941">
    <property type="component" value="Unassembled WGS sequence"/>
</dbReference>
<name>A0A9W9NI70_9EURO</name>
<proteinExistence type="predicted"/>